<accession>A0ABQ5W2H3</accession>
<protein>
    <submittedName>
        <fullName evidence="1">Uncharacterized protein</fullName>
    </submittedName>
</protein>
<evidence type="ECO:0000313" key="1">
    <source>
        <dbReference type="EMBL" id="GLQ53933.1"/>
    </source>
</evidence>
<dbReference type="RefSeq" id="WP_284339386.1">
    <property type="nucleotide sequence ID" value="NZ_BSNS01000007.1"/>
</dbReference>
<keyword evidence="2" id="KW-1185">Reference proteome</keyword>
<proteinExistence type="predicted"/>
<dbReference type="Proteomes" id="UP001156691">
    <property type="component" value="Unassembled WGS sequence"/>
</dbReference>
<evidence type="ECO:0000313" key="2">
    <source>
        <dbReference type="Proteomes" id="UP001156691"/>
    </source>
</evidence>
<dbReference type="EMBL" id="BSNS01000007">
    <property type="protein sequence ID" value="GLQ53933.1"/>
    <property type="molecule type" value="Genomic_DNA"/>
</dbReference>
<dbReference type="InterPro" id="IPR053916">
    <property type="entry name" value="DUF6978"/>
</dbReference>
<sequence length="150" mass="17049">MAELEISADEAKELLKMDKVSTAEDPVELPDLGGRADMPFASTDSREEFCISFTRSSIMLEKRNHHLRGRKVIGLARLDLDGPGHRNPDGEEIGPRHLHVYREGYGLKYAIEVPQGLFRNLDDPLVTLEDFFRYCHVVTPPKIKKSLFTQ</sequence>
<name>A0ABQ5W2H3_9HYPH</name>
<gene>
    <name evidence="1" type="ORF">GCM10010862_11920</name>
</gene>
<comment type="caution">
    <text evidence="1">The sequence shown here is derived from an EMBL/GenBank/DDBJ whole genome shotgun (WGS) entry which is preliminary data.</text>
</comment>
<reference evidence="2" key="1">
    <citation type="journal article" date="2019" name="Int. J. Syst. Evol. Microbiol.">
        <title>The Global Catalogue of Microorganisms (GCM) 10K type strain sequencing project: providing services to taxonomists for standard genome sequencing and annotation.</title>
        <authorList>
            <consortium name="The Broad Institute Genomics Platform"/>
            <consortium name="The Broad Institute Genome Sequencing Center for Infectious Disease"/>
            <person name="Wu L."/>
            <person name="Ma J."/>
        </authorList>
    </citation>
    <scope>NUCLEOTIDE SEQUENCE [LARGE SCALE GENOMIC DNA]</scope>
    <source>
        <strain evidence="2">NBRC 112416</strain>
    </source>
</reference>
<dbReference type="Pfam" id="PF22398">
    <property type="entry name" value="DUF6978"/>
    <property type="match status" value="1"/>
</dbReference>
<organism evidence="1 2">
    <name type="scientific">Devosia nitrariae</name>
    <dbReference type="NCBI Taxonomy" id="2071872"/>
    <lineage>
        <taxon>Bacteria</taxon>
        <taxon>Pseudomonadati</taxon>
        <taxon>Pseudomonadota</taxon>
        <taxon>Alphaproteobacteria</taxon>
        <taxon>Hyphomicrobiales</taxon>
        <taxon>Devosiaceae</taxon>
        <taxon>Devosia</taxon>
    </lineage>
</organism>